<organism evidence="1 2">
    <name type="scientific">Cetraspora pellucida</name>
    <dbReference type="NCBI Taxonomy" id="1433469"/>
    <lineage>
        <taxon>Eukaryota</taxon>
        <taxon>Fungi</taxon>
        <taxon>Fungi incertae sedis</taxon>
        <taxon>Mucoromycota</taxon>
        <taxon>Glomeromycotina</taxon>
        <taxon>Glomeromycetes</taxon>
        <taxon>Diversisporales</taxon>
        <taxon>Gigasporaceae</taxon>
        <taxon>Cetraspora</taxon>
    </lineage>
</organism>
<protein>
    <submittedName>
        <fullName evidence="1">68_t:CDS:1</fullName>
    </submittedName>
</protein>
<reference evidence="1" key="1">
    <citation type="submission" date="2021-06" db="EMBL/GenBank/DDBJ databases">
        <authorList>
            <person name="Kallberg Y."/>
            <person name="Tangrot J."/>
            <person name="Rosling A."/>
        </authorList>
    </citation>
    <scope>NUCLEOTIDE SEQUENCE</scope>
    <source>
        <strain evidence="1">FL966</strain>
    </source>
</reference>
<feature type="non-terminal residue" evidence="1">
    <location>
        <position position="1"/>
    </location>
</feature>
<dbReference type="EMBL" id="CAJVQA010038785">
    <property type="protein sequence ID" value="CAG8811352.1"/>
    <property type="molecule type" value="Genomic_DNA"/>
</dbReference>
<evidence type="ECO:0000313" key="2">
    <source>
        <dbReference type="Proteomes" id="UP000789759"/>
    </source>
</evidence>
<sequence length="46" mass="5208">LCLLFGVRLDIDIMTEEAELASKSIKDLLSKRAMTSEEEVDMTTFN</sequence>
<keyword evidence="2" id="KW-1185">Reference proteome</keyword>
<comment type="caution">
    <text evidence="1">The sequence shown here is derived from an EMBL/GenBank/DDBJ whole genome shotgun (WGS) entry which is preliminary data.</text>
</comment>
<accession>A0A9N9PCF5</accession>
<dbReference type="AlphaFoldDB" id="A0A9N9PCF5"/>
<proteinExistence type="predicted"/>
<gene>
    <name evidence="1" type="ORF">CPELLU_LOCUS18686</name>
</gene>
<dbReference type="Proteomes" id="UP000789759">
    <property type="component" value="Unassembled WGS sequence"/>
</dbReference>
<evidence type="ECO:0000313" key="1">
    <source>
        <dbReference type="EMBL" id="CAG8811352.1"/>
    </source>
</evidence>
<name>A0A9N9PCF5_9GLOM</name>